<evidence type="ECO:0000313" key="1">
    <source>
        <dbReference type="EMBL" id="KAJ6633795.1"/>
    </source>
</evidence>
<reference evidence="1" key="1">
    <citation type="submission" date="2022-07" db="EMBL/GenBank/DDBJ databases">
        <authorList>
            <person name="Trinca V."/>
            <person name="Uliana J.V.C."/>
            <person name="Torres T.T."/>
            <person name="Ward R.J."/>
            <person name="Monesi N."/>
        </authorList>
    </citation>
    <scope>NUCLEOTIDE SEQUENCE</scope>
    <source>
        <strain evidence="1">HSMRA1968</strain>
        <tissue evidence="1">Whole embryos</tissue>
    </source>
</reference>
<keyword evidence="2" id="KW-1185">Reference proteome</keyword>
<accession>A0A9Q0RVS0</accession>
<name>A0A9Q0RVS0_9DIPT</name>
<protein>
    <recommendedName>
        <fullName evidence="3">DUF4371 domain-containing protein</fullName>
    </recommendedName>
</protein>
<organism evidence="1 2">
    <name type="scientific">Pseudolycoriella hygida</name>
    <dbReference type="NCBI Taxonomy" id="35572"/>
    <lineage>
        <taxon>Eukaryota</taxon>
        <taxon>Metazoa</taxon>
        <taxon>Ecdysozoa</taxon>
        <taxon>Arthropoda</taxon>
        <taxon>Hexapoda</taxon>
        <taxon>Insecta</taxon>
        <taxon>Pterygota</taxon>
        <taxon>Neoptera</taxon>
        <taxon>Endopterygota</taxon>
        <taxon>Diptera</taxon>
        <taxon>Nematocera</taxon>
        <taxon>Sciaroidea</taxon>
        <taxon>Sciaridae</taxon>
        <taxon>Pseudolycoriella</taxon>
    </lineage>
</organism>
<dbReference type="AlphaFoldDB" id="A0A9Q0RVS0"/>
<feature type="non-terminal residue" evidence="1">
    <location>
        <position position="253"/>
    </location>
</feature>
<proteinExistence type="predicted"/>
<dbReference type="PANTHER" id="PTHR45749:SF37">
    <property type="entry name" value="OS05G0311600 PROTEIN"/>
    <property type="match status" value="1"/>
</dbReference>
<dbReference type="OrthoDB" id="7763932at2759"/>
<evidence type="ECO:0000313" key="2">
    <source>
        <dbReference type="Proteomes" id="UP001151699"/>
    </source>
</evidence>
<gene>
    <name evidence="1" type="ORF">Bhyg_17358</name>
</gene>
<comment type="caution">
    <text evidence="1">The sequence shown here is derived from an EMBL/GenBank/DDBJ whole genome shotgun (WGS) entry which is preliminary data.</text>
</comment>
<dbReference type="PANTHER" id="PTHR45749">
    <property type="match status" value="1"/>
</dbReference>
<dbReference type="EMBL" id="WJQU01001681">
    <property type="protein sequence ID" value="KAJ6633795.1"/>
    <property type="molecule type" value="Genomic_DNA"/>
</dbReference>
<dbReference type="Proteomes" id="UP001151699">
    <property type="component" value="Unassembled WGS sequence"/>
</dbReference>
<evidence type="ECO:0008006" key="3">
    <source>
        <dbReference type="Google" id="ProtNLM"/>
    </source>
</evidence>
<sequence>GLFKQAGSTVSIGRNAAYCFPCRAFDVSGTKETAFVTTGATNWKKAMEKKQGFHHHETTFHHISAMTAWEEKRIRSGNSEKLRECQRVIPENCTYLSPDIQNEIISIIVQLVEEEIVSEINSSDVDFFTIIVDGTKDRKNREIVSIAICYVRNGKPIESLLGFETTKELDAKSEQKFTLLFNGKSILKLIETRWAGHVRATNAVFQNLQIIVDTLSEVIENNARKFDPDDIAMANGIKQAILKREFLFMVTFI</sequence>